<dbReference type="AlphaFoldDB" id="A0A1S3Q4S2"/>
<keyword evidence="8" id="KW-1185">Reference proteome</keyword>
<dbReference type="GO" id="GO:0005737">
    <property type="term" value="C:cytoplasm"/>
    <property type="evidence" value="ECO:0007669"/>
    <property type="project" value="TreeGrafter"/>
</dbReference>
<name>A0A1S3Q4S2_SALSA</name>
<evidence type="ECO:0000256" key="5">
    <source>
        <dbReference type="ARBA" id="ARBA00023242"/>
    </source>
</evidence>
<dbReference type="SMART" id="SM00506">
    <property type="entry name" value="A1pp"/>
    <property type="match status" value="2"/>
</dbReference>
<dbReference type="InterPro" id="IPR057049">
    <property type="entry name" value="PARP14_KH_8"/>
</dbReference>
<feature type="domain" description="Macro" evidence="7">
    <location>
        <begin position="55"/>
        <end position="246"/>
    </location>
</feature>
<keyword evidence="4" id="KW-0520">NAD</keyword>
<evidence type="ECO:0000313" key="8">
    <source>
        <dbReference type="Proteomes" id="UP001652741"/>
    </source>
</evidence>
<dbReference type="GO" id="GO:0044389">
    <property type="term" value="F:ubiquitin-like protein ligase binding"/>
    <property type="evidence" value="ECO:0007669"/>
    <property type="project" value="TreeGrafter"/>
</dbReference>
<dbReference type="SUPFAM" id="SSF56399">
    <property type="entry name" value="ADP-ribosylation"/>
    <property type="match status" value="1"/>
</dbReference>
<dbReference type="RefSeq" id="XP_045565961.1">
    <property type="nucleotide sequence ID" value="XM_045710005.1"/>
</dbReference>
<dbReference type="KEGG" id="sasa:106589450"/>
<dbReference type="GO" id="GO:0060335">
    <property type="term" value="P:positive regulation of type II interferon-mediated signaling pathway"/>
    <property type="evidence" value="ECO:0007669"/>
    <property type="project" value="TreeGrafter"/>
</dbReference>
<dbReference type="GO" id="GO:1990404">
    <property type="term" value="F:NAD+-protein mono-ADP-ribosyltransferase activity"/>
    <property type="evidence" value="ECO:0007669"/>
    <property type="project" value="TreeGrafter"/>
</dbReference>
<evidence type="ECO:0000256" key="4">
    <source>
        <dbReference type="ARBA" id="ARBA00023027"/>
    </source>
</evidence>
<dbReference type="SUPFAM" id="SSF52949">
    <property type="entry name" value="Macro domain-like"/>
    <property type="match status" value="2"/>
</dbReference>
<dbReference type="GO" id="GO:0010629">
    <property type="term" value="P:negative regulation of gene expression"/>
    <property type="evidence" value="ECO:0007669"/>
    <property type="project" value="TreeGrafter"/>
</dbReference>
<feature type="region of interest" description="Disordered" evidence="6">
    <location>
        <begin position="604"/>
        <end position="626"/>
    </location>
</feature>
<evidence type="ECO:0000313" key="9">
    <source>
        <dbReference type="RefSeq" id="XP_014034921.2"/>
    </source>
</evidence>
<dbReference type="RefSeq" id="XP_014034921.2">
    <property type="nucleotide sequence ID" value="XM_014179446.2"/>
</dbReference>
<dbReference type="InterPro" id="IPR052056">
    <property type="entry name" value="Mono-ARTD/PARP"/>
</dbReference>
<evidence type="ECO:0000256" key="2">
    <source>
        <dbReference type="ARBA" id="ARBA00022676"/>
    </source>
</evidence>
<dbReference type="InterPro" id="IPR043472">
    <property type="entry name" value="Macro_dom-like"/>
</dbReference>
<evidence type="ECO:0000313" key="10">
    <source>
        <dbReference type="RefSeq" id="XP_045565961.1"/>
    </source>
</evidence>
<keyword evidence="3" id="KW-0808">Transferase</keyword>
<dbReference type="Gene3D" id="3.40.220.10">
    <property type="entry name" value="Leucine Aminopeptidase, subunit E, domain 1"/>
    <property type="match status" value="2"/>
</dbReference>
<dbReference type="PROSITE" id="PS51154">
    <property type="entry name" value="MACRO"/>
    <property type="match status" value="2"/>
</dbReference>
<comment type="subcellular location">
    <subcellularLocation>
        <location evidence="1">Nucleus</location>
    </subcellularLocation>
</comment>
<dbReference type="GO" id="GO:0005634">
    <property type="term" value="C:nucleus"/>
    <property type="evidence" value="ECO:0007669"/>
    <property type="project" value="UniProtKB-SubCell"/>
</dbReference>
<dbReference type="Pfam" id="PF23254">
    <property type="entry name" value="KH_PARP14_8"/>
    <property type="match status" value="1"/>
</dbReference>
<evidence type="ECO:0000256" key="1">
    <source>
        <dbReference type="ARBA" id="ARBA00004123"/>
    </source>
</evidence>
<dbReference type="GO" id="GO:0003950">
    <property type="term" value="F:NAD+ poly-ADP-ribosyltransferase activity"/>
    <property type="evidence" value="ECO:0007669"/>
    <property type="project" value="TreeGrafter"/>
</dbReference>
<dbReference type="GO" id="GO:0070212">
    <property type="term" value="P:protein poly-ADP-ribosylation"/>
    <property type="evidence" value="ECO:0007669"/>
    <property type="project" value="TreeGrafter"/>
</dbReference>
<reference evidence="9 10" key="1">
    <citation type="submission" date="2025-05" db="UniProtKB">
        <authorList>
            <consortium name="RefSeq"/>
        </authorList>
    </citation>
    <scope>IDENTIFICATION</scope>
</reference>
<evidence type="ECO:0000259" key="7">
    <source>
        <dbReference type="PROSITE" id="PS51154"/>
    </source>
</evidence>
<feature type="compositionally biased region" description="Low complexity" evidence="6">
    <location>
        <begin position="611"/>
        <end position="623"/>
    </location>
</feature>
<dbReference type="GO" id="GO:0003714">
    <property type="term" value="F:transcription corepressor activity"/>
    <property type="evidence" value="ECO:0007669"/>
    <property type="project" value="TreeGrafter"/>
</dbReference>
<dbReference type="GeneID" id="106589450"/>
<proteinExistence type="predicted"/>
<evidence type="ECO:0000256" key="3">
    <source>
        <dbReference type="ARBA" id="ARBA00022679"/>
    </source>
</evidence>
<dbReference type="Proteomes" id="UP001652741">
    <property type="component" value="Chromosome ssa28"/>
</dbReference>
<evidence type="ECO:0000256" key="6">
    <source>
        <dbReference type="SAM" id="MobiDB-lite"/>
    </source>
</evidence>
<dbReference type="InterPro" id="IPR002589">
    <property type="entry name" value="Macro_dom"/>
</dbReference>
<keyword evidence="2" id="KW-0328">Glycosyltransferase</keyword>
<dbReference type="PANTHER" id="PTHR14453:SF70">
    <property type="entry name" value="PROTEIN MONO-ADP-RIBOSYLTRANSFERASE PARP9"/>
    <property type="match status" value="1"/>
</dbReference>
<dbReference type="CDD" id="cd02907">
    <property type="entry name" value="Macro_Af1521_BAL-like"/>
    <property type="match status" value="1"/>
</dbReference>
<accession>A0A1S3Q4S2</accession>
<dbReference type="Pfam" id="PF01661">
    <property type="entry name" value="Macro"/>
    <property type="match status" value="2"/>
</dbReference>
<dbReference type="CDD" id="cd02903">
    <property type="entry name" value="Macro_BAL-like"/>
    <property type="match status" value="1"/>
</dbReference>
<gene>
    <name evidence="9 10" type="primary">LOC106589450</name>
</gene>
<organism evidence="8 9">
    <name type="scientific">Salmo salar</name>
    <name type="common">Atlantic salmon</name>
    <dbReference type="NCBI Taxonomy" id="8030"/>
    <lineage>
        <taxon>Eukaryota</taxon>
        <taxon>Metazoa</taxon>
        <taxon>Chordata</taxon>
        <taxon>Craniata</taxon>
        <taxon>Vertebrata</taxon>
        <taxon>Euteleostomi</taxon>
        <taxon>Actinopterygii</taxon>
        <taxon>Neopterygii</taxon>
        <taxon>Teleostei</taxon>
        <taxon>Protacanthopterygii</taxon>
        <taxon>Salmoniformes</taxon>
        <taxon>Salmonidae</taxon>
        <taxon>Salmoninae</taxon>
        <taxon>Salmo</taxon>
    </lineage>
</organism>
<protein>
    <submittedName>
        <fullName evidence="9 10">Protein mono-ADP-ribosyltransferase PARP9 isoform X1</fullName>
    </submittedName>
</protein>
<feature type="domain" description="Macro" evidence="7">
    <location>
        <begin position="274"/>
        <end position="455"/>
    </location>
</feature>
<dbReference type="PANTHER" id="PTHR14453">
    <property type="entry name" value="PARP/ZINC FINGER CCCH TYPE DOMAIN CONTAINING PROTEIN"/>
    <property type="match status" value="1"/>
</dbReference>
<keyword evidence="5" id="KW-0539">Nucleus</keyword>
<sequence>MAKSDNIPVEEEMVSILGQCGPALTYALQSKFGCTAVLHGVNAASAGAGQSMKPEITFSTQLSKGLRVSVWRDDLTTHCGVDAVVNAANEHLSHVGGLAKALSDAGGPDIQRESDRYINAHGRLLTGYAIVASPGYLPCKKIIHVVGPSLPYKPQKDDVNIATPKLEKAVRNILEEMKKHNLKSVAIPAISSGLFNFPLPLCADVIVKTLKQYHDHNYSGAPLEVRLVNHDDLSVGEMKRACCEILGSTVSHSQPAAAWGLPPKASYSKVVSHGNGSTSMKVNNVSLNLKKGYIETQKTSGIVNTISSDLDLSYGAISKAILQKAGKGIQEEISKCYNYNKYGDVIETTGHKLSCRFVYHTICPNRKQAFEKILGDVISKCLSMAQKKTLSSISFPAIGTGMLGFNKQEVAQIMVDTAVKFAKKNNGTIMDIYYVIYPADTETYRAFEDKLKSLQGATQYSSSFNSASAQGEIPVKRSRSGFQPTTGYFDSRDPRESAQPYIELSSAFDETLREARHWYFSVLYPPFKKDFTIRNNFIQHFGQHEFEKLLTFQTKFKVSIEVFFKDGCAGMNIHGASRDVIAAVFEVEAMCCKVQEDFAKEEERDIGLRTSTSSPRNPVSESSSDYRHSRLDFSGLEIVRVEKVENSALKQVFELKKKQLAVSTSQRMYQRLPAQYCGLLNRVGFQREFAPPDVQNYGEGIYFSGSVDGAKKQWKRLADEVYLYFVEAQVLTGKSTHGSPGLIVPPVIPSGNPITLYDSVKGGVDTCVIFNGHQALPEYLIICKNNHAMSSDKN</sequence>
<dbReference type="Gene3D" id="3.90.228.10">
    <property type="match status" value="1"/>
</dbReference>